<comment type="caution">
    <text evidence="2">The sequence shown here is derived from an EMBL/GenBank/DDBJ whole genome shotgun (WGS) entry which is preliminary data.</text>
</comment>
<accession>A0A844SFS1</accession>
<organism evidence="2 3">
    <name type="scientific">Bradyrhizobium pachyrhizi</name>
    <dbReference type="NCBI Taxonomy" id="280333"/>
    <lineage>
        <taxon>Bacteria</taxon>
        <taxon>Pseudomonadati</taxon>
        <taxon>Pseudomonadota</taxon>
        <taxon>Alphaproteobacteria</taxon>
        <taxon>Hyphomicrobiales</taxon>
        <taxon>Nitrobacteraceae</taxon>
        <taxon>Bradyrhizobium</taxon>
    </lineage>
</organism>
<dbReference type="Proteomes" id="UP000436468">
    <property type="component" value="Unassembled WGS sequence"/>
</dbReference>
<proteinExistence type="predicted"/>
<feature type="compositionally biased region" description="Polar residues" evidence="1">
    <location>
        <begin position="81"/>
        <end position="92"/>
    </location>
</feature>
<feature type="region of interest" description="Disordered" evidence="1">
    <location>
        <begin position="77"/>
        <end position="108"/>
    </location>
</feature>
<reference evidence="2 3" key="1">
    <citation type="submission" date="2019-12" db="EMBL/GenBank/DDBJ databases">
        <title>Draft genome sequences Bradyrhizobium cajani AMBPC1010, Bradyrhizobium pachyrhizi AMBPC1040 and Bradyrhizobium yuanmingense ALSPC3051, three plant growth promoting strains isolated from nodules of Cajanus cajan L. in Dominican Republic.</title>
        <authorList>
            <person name="Flores-Felix J.D."/>
            <person name="Araujo J."/>
            <person name="Diaz-Alcantara C."/>
            <person name="Gonzalez-Andres F."/>
            <person name="Velazquez E."/>
        </authorList>
    </citation>
    <scope>NUCLEOTIDE SEQUENCE [LARGE SCALE GENOMIC DNA]</scope>
    <source>
        <strain evidence="2 3">1040</strain>
    </source>
</reference>
<dbReference type="RefSeq" id="WP_157341617.1">
    <property type="nucleotide sequence ID" value="NZ_WQNF01000003.1"/>
</dbReference>
<evidence type="ECO:0000256" key="1">
    <source>
        <dbReference type="SAM" id="MobiDB-lite"/>
    </source>
</evidence>
<dbReference type="AlphaFoldDB" id="A0A844SFS1"/>
<name>A0A844SFS1_9BRAD</name>
<dbReference type="EMBL" id="WQNF01000003">
    <property type="protein sequence ID" value="MVT64587.1"/>
    <property type="molecule type" value="Genomic_DNA"/>
</dbReference>
<sequence length="108" mass="11190">MSGVEIAAIHHERLEVQGQPGCIVGGSTAAHPQCPCRSRTIAKTSEYGADPTVPLSILRFTAVFDFSGSPMKYAVDGHGNGSNAPEQATGWSASIGGRAARGFQSTTD</sequence>
<gene>
    <name evidence="2" type="ORF">GPL21_05595</name>
</gene>
<keyword evidence="3" id="KW-1185">Reference proteome</keyword>
<evidence type="ECO:0000313" key="3">
    <source>
        <dbReference type="Proteomes" id="UP000436468"/>
    </source>
</evidence>
<evidence type="ECO:0000313" key="2">
    <source>
        <dbReference type="EMBL" id="MVT64587.1"/>
    </source>
</evidence>
<protein>
    <submittedName>
        <fullName evidence="2">Uncharacterized protein</fullName>
    </submittedName>
</protein>